<organism evidence="2 3">
    <name type="scientific">Alligator mississippiensis</name>
    <name type="common">American alligator</name>
    <dbReference type="NCBI Taxonomy" id="8496"/>
    <lineage>
        <taxon>Eukaryota</taxon>
        <taxon>Metazoa</taxon>
        <taxon>Chordata</taxon>
        <taxon>Craniata</taxon>
        <taxon>Vertebrata</taxon>
        <taxon>Euteleostomi</taxon>
        <taxon>Archelosauria</taxon>
        <taxon>Archosauria</taxon>
        <taxon>Crocodylia</taxon>
        <taxon>Alligatoridae</taxon>
        <taxon>Alligatorinae</taxon>
        <taxon>Alligator</taxon>
    </lineage>
</organism>
<dbReference type="AlphaFoldDB" id="A0A151PE88"/>
<dbReference type="Proteomes" id="UP000050525">
    <property type="component" value="Unassembled WGS sequence"/>
</dbReference>
<evidence type="ECO:0000313" key="3">
    <source>
        <dbReference type="Proteomes" id="UP000050525"/>
    </source>
</evidence>
<feature type="compositionally biased region" description="Polar residues" evidence="1">
    <location>
        <begin position="9"/>
        <end position="26"/>
    </location>
</feature>
<comment type="caution">
    <text evidence="2">The sequence shown here is derived from an EMBL/GenBank/DDBJ whole genome shotgun (WGS) entry which is preliminary data.</text>
</comment>
<keyword evidence="3" id="KW-1185">Reference proteome</keyword>
<proteinExistence type="predicted"/>
<gene>
    <name evidence="2" type="ORF">Y1Q_0005390</name>
</gene>
<feature type="region of interest" description="Disordered" evidence="1">
    <location>
        <begin position="1"/>
        <end position="37"/>
    </location>
</feature>
<evidence type="ECO:0000256" key="1">
    <source>
        <dbReference type="SAM" id="MobiDB-lite"/>
    </source>
</evidence>
<sequence>MAWERGPIRTSQETNPGSSRTGSRNLVGSDPAKVGPYRTRWVQETGPIRTGSQGQEIWESEGCAVAGAQVRGLQLGQRQAVRQGGGGGLYIQAHR</sequence>
<name>A0A151PE88_ALLMI</name>
<reference evidence="2 3" key="1">
    <citation type="journal article" date="2012" name="Genome Biol.">
        <title>Sequencing three crocodilian genomes to illuminate the evolution of archosaurs and amniotes.</title>
        <authorList>
            <person name="St John J.A."/>
            <person name="Braun E.L."/>
            <person name="Isberg S.R."/>
            <person name="Miles L.G."/>
            <person name="Chong A.Y."/>
            <person name="Gongora J."/>
            <person name="Dalzell P."/>
            <person name="Moran C."/>
            <person name="Bed'hom B."/>
            <person name="Abzhanov A."/>
            <person name="Burgess S.C."/>
            <person name="Cooksey A.M."/>
            <person name="Castoe T.A."/>
            <person name="Crawford N.G."/>
            <person name="Densmore L.D."/>
            <person name="Drew J.C."/>
            <person name="Edwards S.V."/>
            <person name="Faircloth B.C."/>
            <person name="Fujita M.K."/>
            <person name="Greenwold M.J."/>
            <person name="Hoffmann F.G."/>
            <person name="Howard J.M."/>
            <person name="Iguchi T."/>
            <person name="Janes D.E."/>
            <person name="Khan S.Y."/>
            <person name="Kohno S."/>
            <person name="de Koning A.J."/>
            <person name="Lance S.L."/>
            <person name="McCarthy F.M."/>
            <person name="McCormack J.E."/>
            <person name="Merchant M.E."/>
            <person name="Peterson D.G."/>
            <person name="Pollock D.D."/>
            <person name="Pourmand N."/>
            <person name="Raney B.J."/>
            <person name="Roessler K.A."/>
            <person name="Sanford J.R."/>
            <person name="Sawyer R.H."/>
            <person name="Schmidt C.J."/>
            <person name="Triplett E.W."/>
            <person name="Tuberville T.D."/>
            <person name="Venegas-Anaya M."/>
            <person name="Howard J.T."/>
            <person name="Jarvis E.D."/>
            <person name="Guillette L.J.Jr."/>
            <person name="Glenn T.C."/>
            <person name="Green R.E."/>
            <person name="Ray D.A."/>
        </authorList>
    </citation>
    <scope>NUCLEOTIDE SEQUENCE [LARGE SCALE GENOMIC DNA]</scope>
    <source>
        <strain evidence="2">KSC_2009_1</strain>
    </source>
</reference>
<dbReference type="EMBL" id="AKHW03000444">
    <property type="protein sequence ID" value="KYO47322.1"/>
    <property type="molecule type" value="Genomic_DNA"/>
</dbReference>
<accession>A0A151PE88</accession>
<protein>
    <submittedName>
        <fullName evidence="2">Uncharacterized protein</fullName>
    </submittedName>
</protein>
<evidence type="ECO:0000313" key="2">
    <source>
        <dbReference type="EMBL" id="KYO47322.1"/>
    </source>
</evidence>